<accession>A0AAV0X941</accession>
<name>A0AAV0X941_9HEMI</name>
<comment type="caution">
    <text evidence="2">The sequence shown here is derived from an EMBL/GenBank/DDBJ whole genome shotgun (WGS) entry which is preliminary data.</text>
</comment>
<evidence type="ECO:0000313" key="3">
    <source>
        <dbReference type="Proteomes" id="UP001160148"/>
    </source>
</evidence>
<feature type="domain" description="Dynein heavy chain tail" evidence="1">
    <location>
        <begin position="15"/>
        <end position="119"/>
    </location>
</feature>
<dbReference type="Proteomes" id="UP001160148">
    <property type="component" value="Unassembled WGS sequence"/>
</dbReference>
<reference evidence="2 3" key="1">
    <citation type="submission" date="2023-01" db="EMBL/GenBank/DDBJ databases">
        <authorList>
            <person name="Whitehead M."/>
        </authorList>
    </citation>
    <scope>NUCLEOTIDE SEQUENCE [LARGE SCALE GENOMIC DNA]</scope>
</reference>
<evidence type="ECO:0000259" key="1">
    <source>
        <dbReference type="Pfam" id="PF08385"/>
    </source>
</evidence>
<keyword evidence="3" id="KW-1185">Reference proteome</keyword>
<organism evidence="2 3">
    <name type="scientific">Macrosiphum euphorbiae</name>
    <name type="common">potato aphid</name>
    <dbReference type="NCBI Taxonomy" id="13131"/>
    <lineage>
        <taxon>Eukaryota</taxon>
        <taxon>Metazoa</taxon>
        <taxon>Ecdysozoa</taxon>
        <taxon>Arthropoda</taxon>
        <taxon>Hexapoda</taxon>
        <taxon>Insecta</taxon>
        <taxon>Pterygota</taxon>
        <taxon>Neoptera</taxon>
        <taxon>Paraneoptera</taxon>
        <taxon>Hemiptera</taxon>
        <taxon>Sternorrhyncha</taxon>
        <taxon>Aphidomorpha</taxon>
        <taxon>Aphidoidea</taxon>
        <taxon>Aphididae</taxon>
        <taxon>Macrosiphini</taxon>
        <taxon>Macrosiphum</taxon>
    </lineage>
</organism>
<dbReference type="InterPro" id="IPR013594">
    <property type="entry name" value="Dynein_heavy_tail"/>
</dbReference>
<dbReference type="AlphaFoldDB" id="A0AAV0X941"/>
<evidence type="ECO:0000313" key="2">
    <source>
        <dbReference type="EMBL" id="CAI6364236.1"/>
    </source>
</evidence>
<dbReference type="Pfam" id="PF08385">
    <property type="entry name" value="DHC_N1"/>
    <property type="match status" value="1"/>
</dbReference>
<protein>
    <recommendedName>
        <fullName evidence="1">Dynein heavy chain tail domain-containing protein</fullName>
    </recommendedName>
</protein>
<gene>
    <name evidence="2" type="ORF">MEUPH1_LOCUS19087</name>
</gene>
<proteinExistence type="predicted"/>
<sequence>MHTDIPNPYQNVLLDYVRFKNQVKELCNIVEQLLNDALSVTCNIEDALNVLQSLHYFSDWPQLNSHFQKKTNDVYAMLIEDISLAMQFYTDNSYQIPSFMIQYSGVCITAMTEYKRIETLKNVSICVSVIAIKIIKNTMCTHYYS</sequence>
<dbReference type="EMBL" id="CARXXK010000003">
    <property type="protein sequence ID" value="CAI6364236.1"/>
    <property type="molecule type" value="Genomic_DNA"/>
</dbReference>